<name>A0A7R6SY53_9GAMM</name>
<evidence type="ECO:0000313" key="3">
    <source>
        <dbReference type="Proteomes" id="UP000595332"/>
    </source>
</evidence>
<evidence type="ECO:0008006" key="4">
    <source>
        <dbReference type="Google" id="ProtNLM"/>
    </source>
</evidence>
<reference evidence="2 3" key="1">
    <citation type="journal article" date="2008" name="Int. J. Syst. Evol. Microbiol.">
        <title>Neptunomonas japonica sp. nov., an Osedax japonicus symbiont-like bacterium isolated from sediment adjacent to sperm whale carcasses off Kagoshima, Japan.</title>
        <authorList>
            <person name="Miyazaki M."/>
            <person name="Nogi Y."/>
            <person name="Fujiwara Y."/>
            <person name="Kawato M."/>
            <person name="Kubokawa K."/>
            <person name="Horikoshi K."/>
        </authorList>
    </citation>
    <scope>NUCLEOTIDE SEQUENCE [LARGE SCALE GENOMIC DNA]</scope>
    <source>
        <strain evidence="2 3">JAMM 1380</strain>
    </source>
</reference>
<keyword evidence="3" id="KW-1185">Reference proteome</keyword>
<organism evidence="2 3">
    <name type="scientific">Neptunomonas japonica JAMM 1380</name>
    <dbReference type="NCBI Taxonomy" id="1441457"/>
    <lineage>
        <taxon>Bacteria</taxon>
        <taxon>Pseudomonadati</taxon>
        <taxon>Pseudomonadota</taxon>
        <taxon>Gammaproteobacteria</taxon>
        <taxon>Oceanospirillales</taxon>
        <taxon>Oceanospirillaceae</taxon>
        <taxon>Neptunomonas</taxon>
    </lineage>
</organism>
<sequence>MNFNTQMKLVAMSALVVLTGCTTQGIYNTPIEDRSTTRPQQESNGVVTPVDITTGVTVTPVAPSPVFRPQRGDNTSEENSVGTSVPVAPKVVLQSKQNPAAVALLATARKQTNNGQLRSAQTSLQRAQRIAPKDPEVYYSLADTHRRLGEFLQAEQVALKGVGIAQGQSTKLRRLWQLIASIRTDAGDLEGADKAAAVARRY</sequence>
<proteinExistence type="predicted"/>
<evidence type="ECO:0000256" key="1">
    <source>
        <dbReference type="SAM" id="MobiDB-lite"/>
    </source>
</evidence>
<dbReference type="EMBL" id="AP014546">
    <property type="protein sequence ID" value="BBB31530.1"/>
    <property type="molecule type" value="Genomic_DNA"/>
</dbReference>
<dbReference type="Proteomes" id="UP000595332">
    <property type="component" value="Chromosome"/>
</dbReference>
<dbReference type="AlphaFoldDB" id="A0A7R6SY53"/>
<dbReference type="KEGG" id="njp:NEJAP_3592"/>
<dbReference type="InterPro" id="IPR011990">
    <property type="entry name" value="TPR-like_helical_dom_sf"/>
</dbReference>
<dbReference type="SUPFAM" id="SSF48452">
    <property type="entry name" value="TPR-like"/>
    <property type="match status" value="1"/>
</dbReference>
<evidence type="ECO:0000313" key="2">
    <source>
        <dbReference type="EMBL" id="BBB31530.1"/>
    </source>
</evidence>
<protein>
    <recommendedName>
        <fullName evidence="4">Tetratricopeptide repeat-containing protein</fullName>
    </recommendedName>
</protein>
<feature type="region of interest" description="Disordered" evidence="1">
    <location>
        <begin position="59"/>
        <end position="83"/>
    </location>
</feature>
<dbReference type="InterPro" id="IPR019734">
    <property type="entry name" value="TPR_rpt"/>
</dbReference>
<accession>A0A7R6SY53</accession>
<dbReference type="Gene3D" id="1.25.40.10">
    <property type="entry name" value="Tetratricopeptide repeat domain"/>
    <property type="match status" value="1"/>
</dbReference>
<dbReference type="RefSeq" id="WP_201348595.1">
    <property type="nucleotide sequence ID" value="NZ_AP014546.1"/>
</dbReference>
<gene>
    <name evidence="2" type="ORF">NEJAP_3592</name>
</gene>
<dbReference type="Pfam" id="PF13181">
    <property type="entry name" value="TPR_8"/>
    <property type="match status" value="1"/>
</dbReference>